<evidence type="ECO:0008006" key="3">
    <source>
        <dbReference type="Google" id="ProtNLM"/>
    </source>
</evidence>
<dbReference type="InterPro" id="IPR050320">
    <property type="entry name" value="N5-glutamine_MTase"/>
</dbReference>
<dbReference type="Proteomes" id="UP000760819">
    <property type="component" value="Unassembled WGS sequence"/>
</dbReference>
<dbReference type="PANTHER" id="PTHR18895:SF74">
    <property type="entry name" value="MTRF1L RELEASE FACTOR GLUTAMINE METHYLTRANSFERASE"/>
    <property type="match status" value="1"/>
</dbReference>
<dbReference type="InterPro" id="IPR002052">
    <property type="entry name" value="DNA_methylase_N6_adenine_CS"/>
</dbReference>
<dbReference type="InterPro" id="IPR029063">
    <property type="entry name" value="SAM-dependent_MTases_sf"/>
</dbReference>
<dbReference type="PROSITE" id="PS00092">
    <property type="entry name" value="N6_MTASE"/>
    <property type="match status" value="1"/>
</dbReference>
<sequence>EHILGTSLTGEGKVRECRAEDLRITCVNQGIDDFQHLDFHPQIIIANPPYITSSEYSQLDASVRDYEPRIALDGGIDGLDVCRSIIGFAGMLPRKPKIYLELSPTISDSLASILRENGYDCEINNDLFGRVRFAVASPRG</sequence>
<reference evidence="1" key="1">
    <citation type="submission" date="2020-04" db="EMBL/GenBank/DDBJ databases">
        <authorList>
            <person name="Zhang T."/>
        </authorList>
    </citation>
    <scope>NUCLEOTIDE SEQUENCE</scope>
    <source>
        <strain evidence="1">HKST-UBA12</strain>
    </source>
</reference>
<comment type="caution">
    <text evidence="1">The sequence shown here is derived from an EMBL/GenBank/DDBJ whole genome shotgun (WGS) entry which is preliminary data.</text>
</comment>
<dbReference type="GO" id="GO:0003676">
    <property type="term" value="F:nucleic acid binding"/>
    <property type="evidence" value="ECO:0007669"/>
    <property type="project" value="InterPro"/>
</dbReference>
<dbReference type="Gene3D" id="3.40.50.150">
    <property type="entry name" value="Vaccinia Virus protein VP39"/>
    <property type="match status" value="1"/>
</dbReference>
<dbReference type="AlphaFoldDB" id="A0A955KZF7"/>
<dbReference type="EMBL" id="JAGQLI010000067">
    <property type="protein sequence ID" value="MCA9379054.1"/>
    <property type="molecule type" value="Genomic_DNA"/>
</dbReference>
<evidence type="ECO:0000313" key="1">
    <source>
        <dbReference type="EMBL" id="MCA9379054.1"/>
    </source>
</evidence>
<protein>
    <recommendedName>
        <fullName evidence="3">Peptide chain release factor N(5)-glutamine methyltransferase</fullName>
    </recommendedName>
</protein>
<name>A0A955KZF7_9BACT</name>
<evidence type="ECO:0000313" key="2">
    <source>
        <dbReference type="Proteomes" id="UP000760819"/>
    </source>
</evidence>
<reference evidence="1" key="2">
    <citation type="journal article" date="2021" name="Microbiome">
        <title>Successional dynamics and alternative stable states in a saline activated sludge microbial community over 9 years.</title>
        <authorList>
            <person name="Wang Y."/>
            <person name="Ye J."/>
            <person name="Ju F."/>
            <person name="Liu L."/>
            <person name="Boyd J.A."/>
            <person name="Deng Y."/>
            <person name="Parks D.H."/>
            <person name="Jiang X."/>
            <person name="Yin X."/>
            <person name="Woodcroft B.J."/>
            <person name="Tyson G.W."/>
            <person name="Hugenholtz P."/>
            <person name="Polz M.F."/>
            <person name="Zhang T."/>
        </authorList>
    </citation>
    <scope>NUCLEOTIDE SEQUENCE</scope>
    <source>
        <strain evidence="1">HKST-UBA12</strain>
    </source>
</reference>
<accession>A0A955KZF7</accession>
<organism evidence="1 2">
    <name type="scientific">Candidatus Dojkabacteria bacterium</name>
    <dbReference type="NCBI Taxonomy" id="2099670"/>
    <lineage>
        <taxon>Bacteria</taxon>
        <taxon>Candidatus Dojkabacteria</taxon>
    </lineage>
</organism>
<dbReference type="GO" id="GO:0032259">
    <property type="term" value="P:methylation"/>
    <property type="evidence" value="ECO:0007669"/>
    <property type="project" value="InterPro"/>
</dbReference>
<dbReference type="PANTHER" id="PTHR18895">
    <property type="entry name" value="HEMK METHYLTRANSFERASE"/>
    <property type="match status" value="1"/>
</dbReference>
<dbReference type="SUPFAM" id="SSF53335">
    <property type="entry name" value="S-adenosyl-L-methionine-dependent methyltransferases"/>
    <property type="match status" value="1"/>
</dbReference>
<feature type="non-terminal residue" evidence="1">
    <location>
        <position position="1"/>
    </location>
</feature>
<proteinExistence type="predicted"/>
<dbReference type="GO" id="GO:0008168">
    <property type="term" value="F:methyltransferase activity"/>
    <property type="evidence" value="ECO:0007669"/>
    <property type="project" value="InterPro"/>
</dbReference>
<gene>
    <name evidence="1" type="ORF">KC640_01365</name>
</gene>